<evidence type="ECO:0000313" key="8">
    <source>
        <dbReference type="EMBL" id="KAE9968257.1"/>
    </source>
</evidence>
<dbReference type="PANTHER" id="PTHR11802">
    <property type="entry name" value="SERINE PROTEASE FAMILY S10 SERINE CARBOXYPEPTIDASE"/>
    <property type="match status" value="1"/>
</dbReference>
<dbReference type="Proteomes" id="UP000447873">
    <property type="component" value="Unassembled WGS sequence"/>
</dbReference>
<dbReference type="Gene3D" id="3.40.50.1820">
    <property type="entry name" value="alpha/beta hydrolase"/>
    <property type="match status" value="1"/>
</dbReference>
<proteinExistence type="inferred from homology"/>
<organism evidence="8 9">
    <name type="scientific">Venturia inaequalis</name>
    <name type="common">Apple scab fungus</name>
    <dbReference type="NCBI Taxonomy" id="5025"/>
    <lineage>
        <taxon>Eukaryota</taxon>
        <taxon>Fungi</taxon>
        <taxon>Dikarya</taxon>
        <taxon>Ascomycota</taxon>
        <taxon>Pezizomycotina</taxon>
        <taxon>Dothideomycetes</taxon>
        <taxon>Pleosporomycetidae</taxon>
        <taxon>Venturiales</taxon>
        <taxon>Venturiaceae</taxon>
        <taxon>Venturia</taxon>
    </lineage>
</organism>
<evidence type="ECO:0000256" key="4">
    <source>
        <dbReference type="ARBA" id="ARBA00022729"/>
    </source>
</evidence>
<dbReference type="PANTHER" id="PTHR11802:SF189">
    <property type="entry name" value="CARBOXYPEPTIDASE"/>
    <property type="match status" value="1"/>
</dbReference>
<keyword evidence="2" id="KW-0121">Carboxypeptidase</keyword>
<dbReference type="GO" id="GO:0000324">
    <property type="term" value="C:fungal-type vacuole"/>
    <property type="evidence" value="ECO:0007669"/>
    <property type="project" value="TreeGrafter"/>
</dbReference>
<comment type="similarity">
    <text evidence="1">Belongs to the peptidase S10 family.</text>
</comment>
<dbReference type="AlphaFoldDB" id="A0A8H3UEX3"/>
<evidence type="ECO:0000256" key="7">
    <source>
        <dbReference type="SAM" id="SignalP"/>
    </source>
</evidence>
<keyword evidence="6" id="KW-0325">Glycoprotein</keyword>
<keyword evidence="4 7" id="KW-0732">Signal</keyword>
<protein>
    <recommendedName>
        <fullName evidence="10">Alpha/beta-hydrolase</fullName>
    </recommendedName>
</protein>
<gene>
    <name evidence="8" type="ORF">EG328_007669</name>
</gene>
<name>A0A8H3UEX3_VENIN</name>
<evidence type="ECO:0000256" key="1">
    <source>
        <dbReference type="ARBA" id="ARBA00009431"/>
    </source>
</evidence>
<dbReference type="EMBL" id="WNWS01000415">
    <property type="protein sequence ID" value="KAE9968257.1"/>
    <property type="molecule type" value="Genomic_DNA"/>
</dbReference>
<evidence type="ECO:0000256" key="5">
    <source>
        <dbReference type="ARBA" id="ARBA00022801"/>
    </source>
</evidence>
<dbReference type="InterPro" id="IPR001563">
    <property type="entry name" value="Peptidase_S10"/>
</dbReference>
<evidence type="ECO:0000256" key="2">
    <source>
        <dbReference type="ARBA" id="ARBA00022645"/>
    </source>
</evidence>
<reference evidence="8 9" key="1">
    <citation type="submission" date="2018-12" db="EMBL/GenBank/DDBJ databases">
        <title>Venturia inaequalis Genome Resource.</title>
        <authorList>
            <person name="Lichtner F.J."/>
        </authorList>
    </citation>
    <scope>NUCLEOTIDE SEQUENCE [LARGE SCALE GENOMIC DNA]</scope>
    <source>
        <strain evidence="8 9">120213</strain>
    </source>
</reference>
<evidence type="ECO:0000256" key="3">
    <source>
        <dbReference type="ARBA" id="ARBA00022670"/>
    </source>
</evidence>
<feature type="signal peptide" evidence="7">
    <location>
        <begin position="1"/>
        <end position="19"/>
    </location>
</feature>
<feature type="chain" id="PRO_5034856623" description="Alpha/beta-hydrolase" evidence="7">
    <location>
        <begin position="20"/>
        <end position="625"/>
    </location>
</feature>
<sequence length="625" mass="68379">MHPFLHLSLWLSLFNNVLGAQSSYIPPTPENVTTVRSKLDPGLSVSYKETHICETTPNVTSYSGYINLPSLSGARSFLSSTTNYNVSIFYCYFPARNQHLPSGNCSRSKTAANNSTTAPLVIWLGGGPGQSALYGATQENGPCYVNDDMKSTTMNEWSFNNYANMLYLDAPVNAGFSYSDIVDGVLDLTTQVVYPRLQNNSSFTPNATHLPGRVPVQDPSRTANTTEINVRTLWNAVQLWMQEFPHHPATERINVWTNSYGGYTSTAFLSYFLSQNEKIATGSIPANEAKKIVPENLGLTNACIDMVEQGQGSVDYAYNNTYGLQILSDAEYKVATQAFAGPGGCKELTIQCRKAAAQLDPLGNGNNDRVNQACQAALATCQPLTMIPETRANRSSFDIAHLVPDSQPGYNALGYFNEASVQQALGTPLNFTYMSNLVAMNFYSTGDPVRQDKSHLERLLKSGVRVAMVYGDRDSRCNWMGAEDLSLKLEYSDAEKFKASGYEKIVTSSAYTGGLVRQSGKVSFSRVYDAGHAVGTYQPETVYAIFMRSIFGTDVATGQVSAAAYSSKGLQSSRDIKNKLPDSPQGRCNIWQIQQTCTQDQMMALMSGEAVVNNYEVVKPAFTAD</sequence>
<dbReference type="GO" id="GO:0004185">
    <property type="term" value="F:serine-type carboxypeptidase activity"/>
    <property type="evidence" value="ECO:0007669"/>
    <property type="project" value="InterPro"/>
</dbReference>
<evidence type="ECO:0008006" key="10">
    <source>
        <dbReference type="Google" id="ProtNLM"/>
    </source>
</evidence>
<accession>A0A8H3UEX3</accession>
<keyword evidence="3" id="KW-0645">Protease</keyword>
<dbReference type="Pfam" id="PF00450">
    <property type="entry name" value="Peptidase_S10"/>
    <property type="match status" value="1"/>
</dbReference>
<dbReference type="SUPFAM" id="SSF53474">
    <property type="entry name" value="alpha/beta-Hydrolases"/>
    <property type="match status" value="1"/>
</dbReference>
<dbReference type="PRINTS" id="PR00724">
    <property type="entry name" value="CRBOXYPTASEC"/>
</dbReference>
<evidence type="ECO:0000256" key="6">
    <source>
        <dbReference type="ARBA" id="ARBA00023180"/>
    </source>
</evidence>
<dbReference type="GO" id="GO:0006508">
    <property type="term" value="P:proteolysis"/>
    <property type="evidence" value="ECO:0007669"/>
    <property type="project" value="UniProtKB-KW"/>
</dbReference>
<comment type="caution">
    <text evidence="8">The sequence shown here is derived from an EMBL/GenBank/DDBJ whole genome shotgun (WGS) entry which is preliminary data.</text>
</comment>
<keyword evidence="5" id="KW-0378">Hydrolase</keyword>
<evidence type="ECO:0000313" key="9">
    <source>
        <dbReference type="Proteomes" id="UP000447873"/>
    </source>
</evidence>
<dbReference type="InterPro" id="IPR029058">
    <property type="entry name" value="AB_hydrolase_fold"/>
</dbReference>